<dbReference type="PANTHER" id="PTHR43649:SF33">
    <property type="entry name" value="POLYGALACTURONAN_RHAMNOGALACTURONAN-BINDING PROTEIN YTCQ"/>
    <property type="match status" value="1"/>
</dbReference>
<reference evidence="8 9" key="1">
    <citation type="submission" date="2019-05" db="EMBL/GenBank/DDBJ databases">
        <authorList>
            <person name="Narsing Rao M.P."/>
            <person name="Li W.J."/>
        </authorList>
    </citation>
    <scope>NUCLEOTIDE SEQUENCE [LARGE SCALE GENOMIC DNA]</scope>
    <source>
        <strain evidence="8 9">SYSU_K30003</strain>
    </source>
</reference>
<protein>
    <submittedName>
        <fullName evidence="8">Extracellular solute-binding protein</fullName>
    </submittedName>
</protein>
<dbReference type="AlphaFoldDB" id="A0A5R9G2Q9"/>
<proteinExistence type="predicted"/>
<evidence type="ECO:0000256" key="7">
    <source>
        <dbReference type="SAM" id="SignalP"/>
    </source>
</evidence>
<sequence length="569" mass="63370">MMRHTSLHGRYKEGLENIYGRSRTMNIAKWKLTLAGMLAFSLVASACSGGGTDAGTEPAGGTEPAAPQETPTASESEPAEPEMERLELKWFFPAAADAVLPEGEADFIGKAIEEKFNVDLVIENAPSGPDYDNKLNLLIASGDAPDMFISSGANSQKYILDGVTADLTPYVTPAKMPNYFKWISEVELQRYSVEGKFERSPLIFPRSVYRSYYIRKDWLDNLGLSMPTNYEETMEVIRAFTFNDPDQNGKNDTYGLTAVGNGTSLSYDFPHWIQNDLVGAFMIRDNKLVDVQSDLNVQHVIQGIKDMMAEGTVDPDWFLLKGTEHVDKAAGGKAGIIVGGNKTFAFDSDPVSIQNKSKALNPNANWLPFHPFAETGTWTHNLPEAPFMFAKTTAEESPAKLERMAQIIDWMSSEEGFLLINYGIEGKHYTRSGNTITVSQAHLDALQKDVVEQGNFQLVYRFLYSNNPEPEVLGLEIIDERMTDRDRDIVATIQSYKLLPSIGTNVAPPPGFNLADFRKKMRELQVQVLFDEPDASNWPKYHEQLMTEYGGQAMLDTYTEQIKAAGVIQ</sequence>
<name>A0A5R9G2Q9_9BACL</name>
<dbReference type="Proteomes" id="UP000309676">
    <property type="component" value="Unassembled WGS sequence"/>
</dbReference>
<keyword evidence="9" id="KW-1185">Reference proteome</keyword>
<gene>
    <name evidence="8" type="ORF">FE782_22535</name>
</gene>
<accession>A0A5R9G2Q9</accession>
<dbReference type="EMBL" id="VCIW01000017">
    <property type="protein sequence ID" value="TLS50111.1"/>
    <property type="molecule type" value="Genomic_DNA"/>
</dbReference>
<feature type="region of interest" description="Disordered" evidence="6">
    <location>
        <begin position="52"/>
        <end position="82"/>
    </location>
</feature>
<organism evidence="8 9">
    <name type="scientific">Paenibacillus antri</name>
    <dbReference type="NCBI Taxonomy" id="2582848"/>
    <lineage>
        <taxon>Bacteria</taxon>
        <taxon>Bacillati</taxon>
        <taxon>Bacillota</taxon>
        <taxon>Bacilli</taxon>
        <taxon>Bacillales</taxon>
        <taxon>Paenibacillaceae</taxon>
        <taxon>Paenibacillus</taxon>
    </lineage>
</organism>
<feature type="chain" id="PRO_5038952395" evidence="7">
    <location>
        <begin position="47"/>
        <end position="569"/>
    </location>
</feature>
<dbReference type="Pfam" id="PF01547">
    <property type="entry name" value="SBP_bac_1"/>
    <property type="match status" value="1"/>
</dbReference>
<dbReference type="Gene3D" id="3.40.190.10">
    <property type="entry name" value="Periplasmic binding protein-like II"/>
    <property type="match status" value="2"/>
</dbReference>
<keyword evidence="3" id="KW-0472">Membrane</keyword>
<dbReference type="PANTHER" id="PTHR43649">
    <property type="entry name" value="ARABINOSE-BINDING PROTEIN-RELATED"/>
    <property type="match status" value="1"/>
</dbReference>
<evidence type="ECO:0000313" key="8">
    <source>
        <dbReference type="EMBL" id="TLS50111.1"/>
    </source>
</evidence>
<keyword evidence="4" id="KW-0564">Palmitate</keyword>
<keyword evidence="5" id="KW-0449">Lipoprotein</keyword>
<dbReference type="InterPro" id="IPR050490">
    <property type="entry name" value="Bact_solute-bd_prot1"/>
</dbReference>
<evidence type="ECO:0000256" key="6">
    <source>
        <dbReference type="SAM" id="MobiDB-lite"/>
    </source>
</evidence>
<evidence type="ECO:0000256" key="4">
    <source>
        <dbReference type="ARBA" id="ARBA00023139"/>
    </source>
</evidence>
<evidence type="ECO:0000256" key="2">
    <source>
        <dbReference type="ARBA" id="ARBA00022729"/>
    </source>
</evidence>
<evidence type="ECO:0000256" key="3">
    <source>
        <dbReference type="ARBA" id="ARBA00023136"/>
    </source>
</evidence>
<feature type="signal peptide" evidence="7">
    <location>
        <begin position="1"/>
        <end position="46"/>
    </location>
</feature>
<comment type="caution">
    <text evidence="8">The sequence shown here is derived from an EMBL/GenBank/DDBJ whole genome shotgun (WGS) entry which is preliminary data.</text>
</comment>
<dbReference type="InterPro" id="IPR006059">
    <property type="entry name" value="SBP"/>
</dbReference>
<dbReference type="SUPFAM" id="SSF53850">
    <property type="entry name" value="Periplasmic binding protein-like II"/>
    <property type="match status" value="1"/>
</dbReference>
<evidence type="ECO:0000256" key="1">
    <source>
        <dbReference type="ARBA" id="ARBA00022475"/>
    </source>
</evidence>
<keyword evidence="2 7" id="KW-0732">Signal</keyword>
<evidence type="ECO:0000256" key="5">
    <source>
        <dbReference type="ARBA" id="ARBA00023288"/>
    </source>
</evidence>
<keyword evidence="1" id="KW-1003">Cell membrane</keyword>
<evidence type="ECO:0000313" key="9">
    <source>
        <dbReference type="Proteomes" id="UP000309676"/>
    </source>
</evidence>